<organism evidence="6 7">
    <name type="scientific">Circinella minor</name>
    <dbReference type="NCBI Taxonomy" id="1195481"/>
    <lineage>
        <taxon>Eukaryota</taxon>
        <taxon>Fungi</taxon>
        <taxon>Fungi incertae sedis</taxon>
        <taxon>Mucoromycota</taxon>
        <taxon>Mucoromycotina</taxon>
        <taxon>Mucoromycetes</taxon>
        <taxon>Mucorales</taxon>
        <taxon>Lichtheimiaceae</taxon>
        <taxon>Circinella</taxon>
    </lineage>
</organism>
<dbReference type="Gene3D" id="3.90.70.30">
    <property type="entry name" value="Phytochelatin synthase, N-terminal domain"/>
    <property type="match status" value="1"/>
</dbReference>
<dbReference type="PANTHER" id="PTHR33447">
    <property type="entry name" value="GLUTATHIONE GAMMA-GLUTAMYLCYSTEINYLTRANSFERASE"/>
    <property type="match status" value="1"/>
</dbReference>
<dbReference type="Pfam" id="PF05023">
    <property type="entry name" value="Phytochelatin"/>
    <property type="match status" value="1"/>
</dbReference>
<sequence length="320" mass="35647">MSFSNRLKIACHNVITHPTSGAKLPIVPSLYHRAATMATTRTAITPSSKTSDPFYATMIPPLSDNAFSRKAVKPVNFTSPEGKRLFRGAMDQGHAESFFNLMGNFSTQSSAMFGGVSSLAMALNALEIDPQRIWKGNWRWYSNELLETCSSKEEVRTKGMSFDEFTCLAQSHCDLQVRRATTVTYKDFLNDLESITANNNSSTQIMIASYSRSHLGQIDQRGGHFSPIGGFNKAENMVLIMDVARGEYPSVWVNARSLYDAMMEREKDILGKSRGYFVLRAPGATTTTTTTTSKFQSVSQKPLRIKCVDCSRKCSKRQYS</sequence>
<dbReference type="InterPro" id="IPR038156">
    <property type="entry name" value="PCS_N_sf"/>
</dbReference>
<dbReference type="PROSITE" id="PS51443">
    <property type="entry name" value="PCS"/>
    <property type="match status" value="1"/>
</dbReference>
<dbReference type="EC" id="2.3.2.15" evidence="1"/>
<dbReference type="SUPFAM" id="SSF54001">
    <property type="entry name" value="Cysteine proteinases"/>
    <property type="match status" value="1"/>
</dbReference>
<dbReference type="InterPro" id="IPR007719">
    <property type="entry name" value="PCS_N"/>
</dbReference>
<dbReference type="EMBL" id="JAEPRB010000031">
    <property type="protein sequence ID" value="KAG2225175.1"/>
    <property type="molecule type" value="Genomic_DNA"/>
</dbReference>
<name>A0A8H7S970_9FUNG</name>
<dbReference type="FunFam" id="3.90.70.30:FF:000001">
    <property type="entry name" value="Glutathione gamma-glutamylcysteinyltransferase 1"/>
    <property type="match status" value="1"/>
</dbReference>
<reference evidence="6 7" key="1">
    <citation type="submission" date="2020-12" db="EMBL/GenBank/DDBJ databases">
        <title>Metabolic potential, ecology and presence of endohyphal bacteria is reflected in genomic diversity of Mucoromycotina.</title>
        <authorList>
            <person name="Muszewska A."/>
            <person name="Okrasinska A."/>
            <person name="Steczkiewicz K."/>
            <person name="Drgas O."/>
            <person name="Orlowska M."/>
            <person name="Perlinska-Lenart U."/>
            <person name="Aleksandrzak-Piekarczyk T."/>
            <person name="Szatraj K."/>
            <person name="Zielenkiewicz U."/>
            <person name="Pilsyk S."/>
            <person name="Malc E."/>
            <person name="Mieczkowski P."/>
            <person name="Kruszewska J.S."/>
            <person name="Biernat P."/>
            <person name="Pawlowska J."/>
        </authorList>
    </citation>
    <scope>NUCLEOTIDE SEQUENCE [LARGE SCALE GENOMIC DNA]</scope>
    <source>
        <strain evidence="6 7">CBS 142.35</strain>
    </source>
</reference>
<accession>A0A8H7S970</accession>
<dbReference type="Proteomes" id="UP000646827">
    <property type="component" value="Unassembled WGS sequence"/>
</dbReference>
<proteinExistence type="predicted"/>
<keyword evidence="2" id="KW-0104">Cadmium</keyword>
<evidence type="ECO:0000313" key="6">
    <source>
        <dbReference type="EMBL" id="KAG2225175.1"/>
    </source>
</evidence>
<comment type="caution">
    <text evidence="6">The sequence shown here is derived from an EMBL/GenBank/DDBJ whole genome shotgun (WGS) entry which is preliminary data.</text>
</comment>
<dbReference type="GO" id="GO:0016756">
    <property type="term" value="F:glutathione gamma-glutamylcysteinyltransferase activity"/>
    <property type="evidence" value="ECO:0007669"/>
    <property type="project" value="UniProtKB-EC"/>
</dbReference>
<evidence type="ECO:0000313" key="7">
    <source>
        <dbReference type="Proteomes" id="UP000646827"/>
    </source>
</evidence>
<evidence type="ECO:0000256" key="1">
    <source>
        <dbReference type="ARBA" id="ARBA00012468"/>
    </source>
</evidence>
<protein>
    <recommendedName>
        <fullName evidence="1">glutathione gamma-glutamylcysteinyltransferase</fullName>
        <ecNumber evidence="1">2.3.2.15</ecNumber>
    </recommendedName>
</protein>
<evidence type="ECO:0000259" key="5">
    <source>
        <dbReference type="PROSITE" id="PS51443"/>
    </source>
</evidence>
<dbReference type="GO" id="GO:0046872">
    <property type="term" value="F:metal ion binding"/>
    <property type="evidence" value="ECO:0007669"/>
    <property type="project" value="UniProtKB-KW"/>
</dbReference>
<gene>
    <name evidence="6" type="ORF">INT45_009504</name>
</gene>
<keyword evidence="7" id="KW-1185">Reference proteome</keyword>
<keyword evidence="4" id="KW-0479">Metal-binding</keyword>
<dbReference type="OrthoDB" id="448954at2759"/>
<dbReference type="AlphaFoldDB" id="A0A8H7S970"/>
<dbReference type="InterPro" id="IPR038765">
    <property type="entry name" value="Papain-like_cys_pep_sf"/>
</dbReference>
<evidence type="ECO:0000256" key="2">
    <source>
        <dbReference type="ARBA" id="ARBA00022539"/>
    </source>
</evidence>
<dbReference type="GO" id="GO:0046938">
    <property type="term" value="P:phytochelatin biosynthetic process"/>
    <property type="evidence" value="ECO:0007669"/>
    <property type="project" value="InterPro"/>
</dbReference>
<keyword evidence="3" id="KW-0808">Transferase</keyword>
<dbReference type="GO" id="GO:0010038">
    <property type="term" value="P:response to metal ion"/>
    <property type="evidence" value="ECO:0007669"/>
    <property type="project" value="InterPro"/>
</dbReference>
<feature type="domain" description="Peptidase C83" evidence="5">
    <location>
        <begin position="57"/>
        <end position="284"/>
    </location>
</feature>
<evidence type="ECO:0000256" key="3">
    <source>
        <dbReference type="ARBA" id="ARBA00022679"/>
    </source>
</evidence>
<evidence type="ECO:0000256" key="4">
    <source>
        <dbReference type="ARBA" id="ARBA00022723"/>
    </source>
</evidence>
<dbReference type="InterPro" id="IPR040409">
    <property type="entry name" value="PCS-like"/>
</dbReference>